<keyword evidence="3" id="KW-1185">Reference proteome</keyword>
<proteinExistence type="predicted"/>
<name>A0ABV8UBI7_9PROT</name>
<evidence type="ECO:0000313" key="3">
    <source>
        <dbReference type="Proteomes" id="UP001595776"/>
    </source>
</evidence>
<dbReference type="Proteomes" id="UP001595776">
    <property type="component" value="Unassembled WGS sequence"/>
</dbReference>
<comment type="caution">
    <text evidence="2">The sequence shown here is derived from an EMBL/GenBank/DDBJ whole genome shotgun (WGS) entry which is preliminary data.</text>
</comment>
<gene>
    <name evidence="2" type="ORF">ACFO5Q_09310</name>
</gene>
<feature type="chain" id="PRO_5046084970" description="Tetratricopeptide repeat-containing protein" evidence="1">
    <location>
        <begin position="23"/>
        <end position="125"/>
    </location>
</feature>
<evidence type="ECO:0000313" key="2">
    <source>
        <dbReference type="EMBL" id="MFC4348040.1"/>
    </source>
</evidence>
<accession>A0ABV8UBI7</accession>
<protein>
    <recommendedName>
        <fullName evidence="4">Tetratricopeptide repeat-containing protein</fullName>
    </recommendedName>
</protein>
<sequence length="125" mass="13276">MRYMKFGTVSAAIIFAASASFADAGADASMLAWDGDDYATSELGSGDWSKAEAALLGSDVAPEDAVFAKINLAFVYSSTGRKDLAMNIYQEILEGKANPYALTVSGQPRRVKTIAKVALARLEDQ</sequence>
<reference evidence="3" key="1">
    <citation type="journal article" date="2019" name="Int. J. Syst. Evol. Microbiol.">
        <title>The Global Catalogue of Microorganisms (GCM) 10K type strain sequencing project: providing services to taxonomists for standard genome sequencing and annotation.</title>
        <authorList>
            <consortium name="The Broad Institute Genomics Platform"/>
            <consortium name="The Broad Institute Genome Sequencing Center for Infectious Disease"/>
            <person name="Wu L."/>
            <person name="Ma J."/>
        </authorList>
    </citation>
    <scope>NUCLEOTIDE SEQUENCE [LARGE SCALE GENOMIC DNA]</scope>
    <source>
        <strain evidence="3">CGMCC 1.15304</strain>
    </source>
</reference>
<feature type="signal peptide" evidence="1">
    <location>
        <begin position="1"/>
        <end position="22"/>
    </location>
</feature>
<evidence type="ECO:0008006" key="4">
    <source>
        <dbReference type="Google" id="ProtNLM"/>
    </source>
</evidence>
<organism evidence="2 3">
    <name type="scientific">Kordiimonas lipolytica</name>
    <dbReference type="NCBI Taxonomy" id="1662421"/>
    <lineage>
        <taxon>Bacteria</taxon>
        <taxon>Pseudomonadati</taxon>
        <taxon>Pseudomonadota</taxon>
        <taxon>Alphaproteobacteria</taxon>
        <taxon>Kordiimonadales</taxon>
        <taxon>Kordiimonadaceae</taxon>
        <taxon>Kordiimonas</taxon>
    </lineage>
</organism>
<dbReference type="RefSeq" id="WP_068151725.1">
    <property type="nucleotide sequence ID" value="NZ_JBHSCR010000005.1"/>
</dbReference>
<evidence type="ECO:0000256" key="1">
    <source>
        <dbReference type="SAM" id="SignalP"/>
    </source>
</evidence>
<dbReference type="EMBL" id="JBHSCR010000005">
    <property type="protein sequence ID" value="MFC4348040.1"/>
    <property type="molecule type" value="Genomic_DNA"/>
</dbReference>
<keyword evidence="1" id="KW-0732">Signal</keyword>